<dbReference type="EC" id="2.7.7.49" evidence="1"/>
<organism evidence="9 11">
    <name type="scientific">Araneus ventricosus</name>
    <name type="common">Orbweaver spider</name>
    <name type="synonym">Epeira ventricosa</name>
    <dbReference type="NCBI Taxonomy" id="182803"/>
    <lineage>
        <taxon>Eukaryota</taxon>
        <taxon>Metazoa</taxon>
        <taxon>Ecdysozoa</taxon>
        <taxon>Arthropoda</taxon>
        <taxon>Chelicerata</taxon>
        <taxon>Arachnida</taxon>
        <taxon>Araneae</taxon>
        <taxon>Araneomorphae</taxon>
        <taxon>Entelegynae</taxon>
        <taxon>Araneoidea</taxon>
        <taxon>Araneidae</taxon>
        <taxon>Araneus</taxon>
    </lineage>
</organism>
<dbReference type="SUPFAM" id="SSF53098">
    <property type="entry name" value="Ribonuclease H-like"/>
    <property type="match status" value="1"/>
</dbReference>
<proteinExistence type="predicted"/>
<dbReference type="OrthoDB" id="6628762at2759"/>
<dbReference type="InterPro" id="IPR050951">
    <property type="entry name" value="Retrovirus_Pol_polyprotein"/>
</dbReference>
<evidence type="ECO:0000256" key="4">
    <source>
        <dbReference type="ARBA" id="ARBA00022759"/>
    </source>
</evidence>
<dbReference type="GO" id="GO:0003676">
    <property type="term" value="F:nucleic acid binding"/>
    <property type="evidence" value="ECO:0007669"/>
    <property type="project" value="InterPro"/>
</dbReference>
<dbReference type="InterPro" id="IPR041588">
    <property type="entry name" value="Integrase_H2C2"/>
</dbReference>
<evidence type="ECO:0000313" key="11">
    <source>
        <dbReference type="Proteomes" id="UP000499080"/>
    </source>
</evidence>
<evidence type="ECO:0000256" key="6">
    <source>
        <dbReference type="SAM" id="MobiDB-lite"/>
    </source>
</evidence>
<dbReference type="InterPro" id="IPR043502">
    <property type="entry name" value="DNA/RNA_pol_sf"/>
</dbReference>
<name>A0A4Y2MXD9_ARAVE</name>
<reference evidence="9 11" key="1">
    <citation type="journal article" date="2019" name="Sci. Rep.">
        <title>Orb-weaving spider Araneus ventricosus genome elucidates the spidroin gene catalogue.</title>
        <authorList>
            <person name="Kono N."/>
            <person name="Nakamura H."/>
            <person name="Ohtoshi R."/>
            <person name="Moran D.A.P."/>
            <person name="Shinohara A."/>
            <person name="Yoshida Y."/>
            <person name="Fujiwara M."/>
            <person name="Mori M."/>
            <person name="Tomita M."/>
            <person name="Arakawa K."/>
        </authorList>
    </citation>
    <scope>NUCLEOTIDE SEQUENCE [LARGE SCALE GENOMIC DNA]</scope>
</reference>
<dbReference type="GO" id="GO:0015074">
    <property type="term" value="P:DNA integration"/>
    <property type="evidence" value="ECO:0007669"/>
    <property type="project" value="InterPro"/>
</dbReference>
<dbReference type="Gene3D" id="3.30.420.10">
    <property type="entry name" value="Ribonuclease H-like superfamily/Ribonuclease H"/>
    <property type="match status" value="1"/>
</dbReference>
<dbReference type="FunFam" id="3.10.10.10:FF:000003">
    <property type="entry name" value="Retrovirus-related Pol polyprotein from transposon 297-like Protein"/>
    <property type="match status" value="1"/>
</dbReference>
<evidence type="ECO:0000256" key="5">
    <source>
        <dbReference type="ARBA" id="ARBA00022918"/>
    </source>
</evidence>
<dbReference type="PROSITE" id="PS50878">
    <property type="entry name" value="RT_POL"/>
    <property type="match status" value="1"/>
</dbReference>
<dbReference type="Pfam" id="PF00078">
    <property type="entry name" value="RVT_1"/>
    <property type="match status" value="1"/>
</dbReference>
<evidence type="ECO:0000256" key="3">
    <source>
        <dbReference type="ARBA" id="ARBA00022722"/>
    </source>
</evidence>
<evidence type="ECO:0000259" key="7">
    <source>
        <dbReference type="PROSITE" id="PS50878"/>
    </source>
</evidence>
<dbReference type="Pfam" id="PF17921">
    <property type="entry name" value="Integrase_H2C2"/>
    <property type="match status" value="1"/>
</dbReference>
<dbReference type="InterPro" id="IPR036397">
    <property type="entry name" value="RNaseH_sf"/>
</dbReference>
<dbReference type="InterPro" id="IPR043128">
    <property type="entry name" value="Rev_trsase/Diguanyl_cyclase"/>
</dbReference>
<dbReference type="Gene3D" id="3.30.70.270">
    <property type="match status" value="2"/>
</dbReference>
<dbReference type="FunFam" id="3.30.420.10:FF:000063">
    <property type="entry name" value="Retrovirus-related Pol polyprotein from transposon 297-like Protein"/>
    <property type="match status" value="1"/>
</dbReference>
<dbReference type="Gene3D" id="1.10.340.70">
    <property type="match status" value="1"/>
</dbReference>
<keyword evidence="3" id="KW-0540">Nuclease</keyword>
<accession>A0A4Y2MXD9</accession>
<dbReference type="InterPro" id="IPR012337">
    <property type="entry name" value="RNaseH-like_sf"/>
</dbReference>
<evidence type="ECO:0000259" key="8">
    <source>
        <dbReference type="PROSITE" id="PS50994"/>
    </source>
</evidence>
<protein>
    <recommendedName>
        <fullName evidence="1">RNA-directed DNA polymerase</fullName>
        <ecNumber evidence="1">2.7.7.49</ecNumber>
    </recommendedName>
</protein>
<feature type="domain" description="Integrase catalytic" evidence="8">
    <location>
        <begin position="1006"/>
        <end position="1166"/>
    </location>
</feature>
<dbReference type="Gene3D" id="3.10.10.10">
    <property type="entry name" value="HIV Type 1 Reverse Transcriptase, subunit A, domain 1"/>
    <property type="match status" value="1"/>
</dbReference>
<dbReference type="Pfam" id="PF17919">
    <property type="entry name" value="RT_RNaseH_2"/>
    <property type="match status" value="1"/>
</dbReference>
<evidence type="ECO:0000313" key="9">
    <source>
        <dbReference type="EMBL" id="GBN31014.1"/>
    </source>
</evidence>
<dbReference type="GO" id="GO:0042575">
    <property type="term" value="C:DNA polymerase complex"/>
    <property type="evidence" value="ECO:0007669"/>
    <property type="project" value="UniProtKB-ARBA"/>
</dbReference>
<keyword evidence="11" id="KW-1185">Reference proteome</keyword>
<dbReference type="GO" id="GO:0003964">
    <property type="term" value="F:RNA-directed DNA polymerase activity"/>
    <property type="evidence" value="ECO:0007669"/>
    <property type="project" value="UniProtKB-KW"/>
</dbReference>
<keyword evidence="2" id="KW-0808">Transferase</keyword>
<dbReference type="CDD" id="cd09274">
    <property type="entry name" value="RNase_HI_RT_Ty3"/>
    <property type="match status" value="1"/>
</dbReference>
<dbReference type="EMBL" id="BGPR01124990">
    <property type="protein sequence ID" value="GBN31014.1"/>
    <property type="molecule type" value="Genomic_DNA"/>
</dbReference>
<sequence>MMDTFRPPAPLKFSIGNVKEKWRKWRQELENYLLATEKDERADKIKIAILLNLLGSEGLEIFNTFKFEPPESQKNYSEVLKKFEEYCSPRQNVVYERYKFFSCVQQEGQAIECYVTQLKTLASTCEFEEQENGLIRDRIVLGIRDSGLKERLLRESGLGLEKAIEIVRAAETSREQLRSMKEETAATVNSVKRNRRQNQPKQSSQDYECKKCGRKHKPRECPAYGKVCTKCNKKNHFAVKCFQNSKNIHEMKVPENELEIYIDSVTEKVQENELNSDSMNKNVEIVSETWYKSVTLNVNDKYFEVDFKLDTGAEVNILPLYVLNIVKVKPKLSETNLSLTAYGNFKLKPEGTIIINCSTSKLKNIPLQFYVVNVKSKPILGLKGCLELKLIERIDAIECSKISKNELIKQYKDVFTGTGEFPDEPYHITLKDNAIPVIHSPRRVPQALQPKLKETLDKLEKEKIVSKVNKPTDWVQSLVIVEKPNGNLRLCLDPRDLNKVLKREHYQIPSADDIISRLEGKKIFSVVDLKDGFWHVPLDEVSSEICTFNTPFGRYKFNKMPFGIASAPEIFQKRNQKLFGDIEGVEIYFDDIIVAGNDEASHDAIMSKVLERARSVNIKFNPDKLQYRVSEVKYVGQIISKSGIKPDPDHIKAIVEMPTPKSKTEVRRLLGMINFLSKFIPNVSKVTAPLREIIHENVEFNWGKEQEMSFENIKELLTKTPVLKVFSANDEIVIQCDSSKDGLGSCLIQKGHPVSFVSRSLTKSEKNYAQIEKELLAIVFSFEKYHNFVYGRKVIVQSDHRPLMAIVKKPMHKISSRMQRMVLKLLKYDFEINYVPGTQMFLADTLSRAFPVNETVNDDPEMLNIVHAISKHLPMSEKRIMQFKRETELDPELQIVVKYIQEGWPQSCKKVDNSVKVYYKVKNDLYINEGLLFMNEKLIVPYSLRRDMLQLIHEAHFGIEKCKRRAREIMYWPGMNSDIENEVSQCGICEKFKKANSKEPLKPHTVPFRPFEKIGVDIMDFGNVSYLIVIYYYSKWMEIIELANKCADEVITKLKSIFSRFGVPNTVISDNIPFNSYIYKKFANDWDFNYAFISPHYSPSNGMVERAVGIAKGIMRKAKEDRKDYFVGLMEYRNTPISGLNLSPAQIMFNRRLKTKLPISNKLLNAELFNNIREKLIMRQNIQKFYYDKTAHPLSELKQKENVRILNFKNKTWEPAVIVSKHKLHPMSYFVKDQFGKILRRNRKHIRKSNTPFNIETDPNDEIINTSQSDSEVTLNSQTFNRSDCNVQRRSHRVRKPPSYLSDYVV</sequence>
<comment type="caution">
    <text evidence="9">The sequence shown here is derived from an EMBL/GenBank/DDBJ whole genome shotgun (WGS) entry which is preliminary data.</text>
</comment>
<dbReference type="InterPro" id="IPR001584">
    <property type="entry name" value="Integrase_cat-core"/>
</dbReference>
<keyword evidence="2" id="KW-0548">Nucleotidyltransferase</keyword>
<evidence type="ECO:0000256" key="2">
    <source>
        <dbReference type="ARBA" id="ARBA00022695"/>
    </source>
</evidence>
<dbReference type="InterPro" id="IPR000477">
    <property type="entry name" value="RT_dom"/>
</dbReference>
<dbReference type="Proteomes" id="UP000499080">
    <property type="component" value="Unassembled WGS sequence"/>
</dbReference>
<dbReference type="FunFam" id="3.10.20.370:FF:000001">
    <property type="entry name" value="Retrovirus-related Pol polyprotein from transposon 17.6-like protein"/>
    <property type="match status" value="1"/>
</dbReference>
<keyword evidence="4" id="KW-0378">Hydrolase</keyword>
<dbReference type="PANTHER" id="PTHR37984:SF7">
    <property type="entry name" value="INTEGRASE CATALYTIC DOMAIN-CONTAINING PROTEIN"/>
    <property type="match status" value="1"/>
</dbReference>
<dbReference type="FunFam" id="3.30.70.270:FF:000026">
    <property type="entry name" value="Transposon Ty3-G Gag-Pol polyprotein"/>
    <property type="match status" value="1"/>
</dbReference>
<dbReference type="PANTHER" id="PTHR37984">
    <property type="entry name" value="PROTEIN CBG26694"/>
    <property type="match status" value="1"/>
</dbReference>
<keyword evidence="5" id="KW-0695">RNA-directed DNA polymerase</keyword>
<feature type="domain" description="Reverse transcriptase" evidence="7">
    <location>
        <begin position="462"/>
        <end position="639"/>
    </location>
</feature>
<dbReference type="FunFam" id="1.10.340.70:FF:000003">
    <property type="entry name" value="Protein CBG25708"/>
    <property type="match status" value="1"/>
</dbReference>
<evidence type="ECO:0000256" key="1">
    <source>
        <dbReference type="ARBA" id="ARBA00012493"/>
    </source>
</evidence>
<dbReference type="PROSITE" id="PS50994">
    <property type="entry name" value="INTEGRASE"/>
    <property type="match status" value="1"/>
</dbReference>
<dbReference type="EMBL" id="BGPR01124992">
    <property type="protein sequence ID" value="GBN31019.1"/>
    <property type="molecule type" value="Genomic_DNA"/>
</dbReference>
<dbReference type="InterPro" id="IPR041577">
    <property type="entry name" value="RT_RNaseH_2"/>
</dbReference>
<dbReference type="GO" id="GO:0004519">
    <property type="term" value="F:endonuclease activity"/>
    <property type="evidence" value="ECO:0007669"/>
    <property type="project" value="UniProtKB-KW"/>
</dbReference>
<dbReference type="SUPFAM" id="SSF56672">
    <property type="entry name" value="DNA/RNA polymerases"/>
    <property type="match status" value="1"/>
</dbReference>
<dbReference type="CDD" id="cd05481">
    <property type="entry name" value="retropepsin_like_LTR_1"/>
    <property type="match status" value="1"/>
</dbReference>
<keyword evidence="4" id="KW-0255">Endonuclease</keyword>
<evidence type="ECO:0000313" key="10">
    <source>
        <dbReference type="EMBL" id="GBN31019.1"/>
    </source>
</evidence>
<dbReference type="CDD" id="cd01647">
    <property type="entry name" value="RT_LTR"/>
    <property type="match status" value="1"/>
</dbReference>
<feature type="region of interest" description="Disordered" evidence="6">
    <location>
        <begin position="177"/>
        <end position="208"/>
    </location>
</feature>
<gene>
    <name evidence="9" type="primary">Tf2-9_104</name>
    <name evidence="10" type="synonym">Tf2-9_225</name>
    <name evidence="10" type="ORF">AVEN_268366_1</name>
    <name evidence="9" type="ORF">AVEN_95786_1</name>
</gene>